<evidence type="ECO:0000259" key="9">
    <source>
        <dbReference type="PROSITE" id="PS50011"/>
    </source>
</evidence>
<gene>
    <name evidence="10" type="ORF">SAMN05421505_10934</name>
</gene>
<evidence type="ECO:0000256" key="4">
    <source>
        <dbReference type="ARBA" id="ARBA00022741"/>
    </source>
</evidence>
<dbReference type="SMART" id="SM00220">
    <property type="entry name" value="S_TKc"/>
    <property type="match status" value="1"/>
</dbReference>
<dbReference type="Pfam" id="PF00069">
    <property type="entry name" value="Pkinase"/>
    <property type="match status" value="1"/>
</dbReference>
<evidence type="ECO:0000313" key="10">
    <source>
        <dbReference type="EMBL" id="SDG89247.1"/>
    </source>
</evidence>
<organism evidence="10 11">
    <name type="scientific">Sinosporangium album</name>
    <dbReference type="NCBI Taxonomy" id="504805"/>
    <lineage>
        <taxon>Bacteria</taxon>
        <taxon>Bacillati</taxon>
        <taxon>Actinomycetota</taxon>
        <taxon>Actinomycetes</taxon>
        <taxon>Streptosporangiales</taxon>
        <taxon>Streptosporangiaceae</taxon>
        <taxon>Sinosporangium</taxon>
    </lineage>
</organism>
<dbReference type="Gene3D" id="3.30.200.20">
    <property type="entry name" value="Phosphorylase Kinase, domain 1"/>
    <property type="match status" value="1"/>
</dbReference>
<keyword evidence="11" id="KW-1185">Reference proteome</keyword>
<evidence type="ECO:0000256" key="3">
    <source>
        <dbReference type="ARBA" id="ARBA00022679"/>
    </source>
</evidence>
<dbReference type="Proteomes" id="UP000198923">
    <property type="component" value="Unassembled WGS sequence"/>
</dbReference>
<dbReference type="PANTHER" id="PTHR43289">
    <property type="entry name" value="MITOGEN-ACTIVATED PROTEIN KINASE KINASE KINASE 20-RELATED"/>
    <property type="match status" value="1"/>
</dbReference>
<feature type="domain" description="Protein kinase" evidence="9">
    <location>
        <begin position="13"/>
        <end position="266"/>
    </location>
</feature>
<dbReference type="InterPro" id="IPR017441">
    <property type="entry name" value="Protein_kinase_ATP_BS"/>
</dbReference>
<name>A0A1G7XYM0_9ACTN</name>
<evidence type="ECO:0000313" key="11">
    <source>
        <dbReference type="Proteomes" id="UP000198923"/>
    </source>
</evidence>
<keyword evidence="6 7" id="KW-0067">ATP-binding</keyword>
<dbReference type="EMBL" id="FNCN01000009">
    <property type="protein sequence ID" value="SDG89247.1"/>
    <property type="molecule type" value="Genomic_DNA"/>
</dbReference>
<feature type="compositionally biased region" description="Low complexity" evidence="8">
    <location>
        <begin position="321"/>
        <end position="330"/>
    </location>
</feature>
<dbReference type="GO" id="GO:0005524">
    <property type="term" value="F:ATP binding"/>
    <property type="evidence" value="ECO:0007669"/>
    <property type="project" value="UniProtKB-UniRule"/>
</dbReference>
<dbReference type="GO" id="GO:0004674">
    <property type="term" value="F:protein serine/threonine kinase activity"/>
    <property type="evidence" value="ECO:0007669"/>
    <property type="project" value="UniProtKB-KW"/>
</dbReference>
<feature type="compositionally biased region" description="Basic and acidic residues" evidence="8">
    <location>
        <begin position="348"/>
        <end position="359"/>
    </location>
</feature>
<dbReference type="SUPFAM" id="SSF56112">
    <property type="entry name" value="Protein kinase-like (PK-like)"/>
    <property type="match status" value="1"/>
</dbReference>
<evidence type="ECO:0000256" key="5">
    <source>
        <dbReference type="ARBA" id="ARBA00022777"/>
    </source>
</evidence>
<dbReference type="EC" id="2.7.11.1" evidence="1"/>
<keyword evidence="5 10" id="KW-0418">Kinase</keyword>
<dbReference type="Gene3D" id="1.10.510.10">
    <property type="entry name" value="Transferase(Phosphotransferase) domain 1"/>
    <property type="match status" value="1"/>
</dbReference>
<dbReference type="PROSITE" id="PS50011">
    <property type="entry name" value="PROTEIN_KINASE_DOM"/>
    <property type="match status" value="1"/>
</dbReference>
<evidence type="ECO:0000256" key="7">
    <source>
        <dbReference type="PROSITE-ProRule" id="PRU10141"/>
    </source>
</evidence>
<evidence type="ECO:0000256" key="6">
    <source>
        <dbReference type="ARBA" id="ARBA00022840"/>
    </source>
</evidence>
<feature type="binding site" evidence="7">
    <location>
        <position position="42"/>
    </location>
    <ligand>
        <name>ATP</name>
        <dbReference type="ChEBI" id="CHEBI:30616"/>
    </ligand>
</feature>
<dbReference type="OrthoDB" id="3679634at2"/>
<protein>
    <recommendedName>
        <fullName evidence="1">non-specific serine/threonine protein kinase</fullName>
        <ecNumber evidence="1">2.7.11.1</ecNumber>
    </recommendedName>
</protein>
<dbReference type="PROSITE" id="PS00108">
    <property type="entry name" value="PROTEIN_KINASE_ST"/>
    <property type="match status" value="1"/>
</dbReference>
<dbReference type="CDD" id="cd14014">
    <property type="entry name" value="STKc_PknB_like"/>
    <property type="match status" value="1"/>
</dbReference>
<dbReference type="PROSITE" id="PS00107">
    <property type="entry name" value="PROTEIN_KINASE_ATP"/>
    <property type="match status" value="1"/>
</dbReference>
<dbReference type="STRING" id="504805.SAMN05421505_10934"/>
<dbReference type="PANTHER" id="PTHR43289:SF6">
    <property type="entry name" value="SERINE_THREONINE-PROTEIN KINASE NEKL-3"/>
    <property type="match status" value="1"/>
</dbReference>
<keyword evidence="3" id="KW-0808">Transferase</keyword>
<dbReference type="AlphaFoldDB" id="A0A1G7XYM0"/>
<evidence type="ECO:0000256" key="2">
    <source>
        <dbReference type="ARBA" id="ARBA00022527"/>
    </source>
</evidence>
<dbReference type="InterPro" id="IPR011009">
    <property type="entry name" value="Kinase-like_dom_sf"/>
</dbReference>
<dbReference type="InterPro" id="IPR008271">
    <property type="entry name" value="Ser/Thr_kinase_AS"/>
</dbReference>
<evidence type="ECO:0000256" key="8">
    <source>
        <dbReference type="SAM" id="MobiDB-lite"/>
    </source>
</evidence>
<proteinExistence type="predicted"/>
<reference evidence="10 11" key="1">
    <citation type="submission" date="2016-10" db="EMBL/GenBank/DDBJ databases">
        <authorList>
            <person name="de Groot N.N."/>
        </authorList>
    </citation>
    <scope>NUCLEOTIDE SEQUENCE [LARGE SCALE GENOMIC DNA]</scope>
    <source>
        <strain evidence="10 11">CPCC 201354</strain>
    </source>
</reference>
<sequence length="392" mass="42369">MRAPSGYLLAARYRLLEPVGRGGMGTVWRARDELLHRDVAVKEVRLPAVLDEELRAELCARTEREGRATAMVAHPSVIHVFDVVTEDDRPWIVMELLEARSLEQMIREEGPLPPRRVAEVGRQILGALRAVHAKGILHRDVKPSNVLVVEERAVLTDFGLAALEGDASITQAGIVLGSAGYIAPERVLGAKASPAADLWSLGATLYTAVEGRGLSGRRTAAAALAALTSGEPIPMEKAGPLAPILRALLRIDPETRLDGVRASLMLARVAAGGSAEEPLGQAASKSVRTSTAISVPSFTRRPAHRGLHRADAKPVPPRPSAPAARAPARPVLDMTPPPQVPPPRTHRRAGEGTHRRSVESRPAPRPIIRLLAPLIQTLLPRRFWPRELRKRG</sequence>
<dbReference type="RefSeq" id="WP_093170375.1">
    <property type="nucleotide sequence ID" value="NZ_FNCN01000009.1"/>
</dbReference>
<feature type="compositionally biased region" description="Polar residues" evidence="8">
    <location>
        <begin position="283"/>
        <end position="297"/>
    </location>
</feature>
<feature type="region of interest" description="Disordered" evidence="8">
    <location>
        <begin position="273"/>
        <end position="364"/>
    </location>
</feature>
<evidence type="ECO:0000256" key="1">
    <source>
        <dbReference type="ARBA" id="ARBA00012513"/>
    </source>
</evidence>
<dbReference type="InterPro" id="IPR000719">
    <property type="entry name" value="Prot_kinase_dom"/>
</dbReference>
<keyword evidence="4 7" id="KW-0547">Nucleotide-binding</keyword>
<accession>A0A1G7XYM0</accession>
<keyword evidence="2" id="KW-0723">Serine/threonine-protein kinase</keyword>